<dbReference type="InterPro" id="IPR036388">
    <property type="entry name" value="WH-like_DNA-bd_sf"/>
</dbReference>
<protein>
    <submittedName>
        <fullName evidence="5">MarR family winged helix-turn-helix transcriptional regulator</fullName>
    </submittedName>
</protein>
<gene>
    <name evidence="5" type="ORF">ACFQRG_11630</name>
</gene>
<dbReference type="PRINTS" id="PR00598">
    <property type="entry name" value="HTHMARR"/>
</dbReference>
<name>A0ABW2PW81_9BACL</name>
<dbReference type="PANTHER" id="PTHR42756:SF1">
    <property type="entry name" value="TRANSCRIPTIONAL REPRESSOR OF EMRAB OPERON"/>
    <property type="match status" value="1"/>
</dbReference>
<dbReference type="RefSeq" id="WP_380966119.1">
    <property type="nucleotide sequence ID" value="NZ_JBHTCO010000014.1"/>
</dbReference>
<reference evidence="6" key="1">
    <citation type="journal article" date="2019" name="Int. J. Syst. Evol. Microbiol.">
        <title>The Global Catalogue of Microorganisms (GCM) 10K type strain sequencing project: providing services to taxonomists for standard genome sequencing and annotation.</title>
        <authorList>
            <consortium name="The Broad Institute Genomics Platform"/>
            <consortium name="The Broad Institute Genome Sequencing Center for Infectious Disease"/>
            <person name="Wu L."/>
            <person name="Ma J."/>
        </authorList>
    </citation>
    <scope>NUCLEOTIDE SEQUENCE [LARGE SCALE GENOMIC DNA]</scope>
    <source>
        <strain evidence="6">CGMCC 1.16305</strain>
    </source>
</reference>
<dbReference type="SUPFAM" id="SSF46785">
    <property type="entry name" value="Winged helix' DNA-binding domain"/>
    <property type="match status" value="1"/>
</dbReference>
<dbReference type="Proteomes" id="UP001596505">
    <property type="component" value="Unassembled WGS sequence"/>
</dbReference>
<comment type="caution">
    <text evidence="5">The sequence shown here is derived from an EMBL/GenBank/DDBJ whole genome shotgun (WGS) entry which is preliminary data.</text>
</comment>
<dbReference type="PANTHER" id="PTHR42756">
    <property type="entry name" value="TRANSCRIPTIONAL REGULATOR, MARR"/>
    <property type="match status" value="1"/>
</dbReference>
<keyword evidence="2" id="KW-0238">DNA-binding</keyword>
<evidence type="ECO:0000256" key="3">
    <source>
        <dbReference type="ARBA" id="ARBA00023163"/>
    </source>
</evidence>
<keyword evidence="3" id="KW-0804">Transcription</keyword>
<dbReference type="InterPro" id="IPR000835">
    <property type="entry name" value="HTH_MarR-typ"/>
</dbReference>
<dbReference type="PROSITE" id="PS50995">
    <property type="entry name" value="HTH_MARR_2"/>
    <property type="match status" value="1"/>
</dbReference>
<keyword evidence="6" id="KW-1185">Reference proteome</keyword>
<accession>A0ABW2PW81</accession>
<dbReference type="InterPro" id="IPR023187">
    <property type="entry name" value="Tscrpt_reg_MarR-type_CS"/>
</dbReference>
<dbReference type="InterPro" id="IPR036390">
    <property type="entry name" value="WH_DNA-bd_sf"/>
</dbReference>
<feature type="domain" description="HTH marR-type" evidence="4">
    <location>
        <begin position="12"/>
        <end position="147"/>
    </location>
</feature>
<evidence type="ECO:0000256" key="1">
    <source>
        <dbReference type="ARBA" id="ARBA00023015"/>
    </source>
</evidence>
<dbReference type="Gene3D" id="1.10.10.10">
    <property type="entry name" value="Winged helix-like DNA-binding domain superfamily/Winged helix DNA-binding domain"/>
    <property type="match status" value="1"/>
</dbReference>
<dbReference type="SMART" id="SM00347">
    <property type="entry name" value="HTH_MARR"/>
    <property type="match status" value="1"/>
</dbReference>
<evidence type="ECO:0000259" key="4">
    <source>
        <dbReference type="PROSITE" id="PS50995"/>
    </source>
</evidence>
<proteinExistence type="predicted"/>
<evidence type="ECO:0000313" key="5">
    <source>
        <dbReference type="EMBL" id="MFC7393604.1"/>
    </source>
</evidence>
<keyword evidence="1" id="KW-0805">Transcription regulation</keyword>
<dbReference type="Pfam" id="PF01047">
    <property type="entry name" value="MarR"/>
    <property type="match status" value="1"/>
</dbReference>
<organism evidence="5 6">
    <name type="scientific">Scopulibacillus cellulosilyticus</name>
    <dbReference type="NCBI Taxonomy" id="2665665"/>
    <lineage>
        <taxon>Bacteria</taxon>
        <taxon>Bacillati</taxon>
        <taxon>Bacillota</taxon>
        <taxon>Bacilli</taxon>
        <taxon>Bacillales</taxon>
        <taxon>Sporolactobacillaceae</taxon>
        <taxon>Scopulibacillus</taxon>
    </lineage>
</organism>
<evidence type="ECO:0000256" key="2">
    <source>
        <dbReference type="ARBA" id="ARBA00023125"/>
    </source>
</evidence>
<dbReference type="PROSITE" id="PS01117">
    <property type="entry name" value="HTH_MARR_1"/>
    <property type="match status" value="1"/>
</dbReference>
<dbReference type="EMBL" id="JBHTCO010000014">
    <property type="protein sequence ID" value="MFC7393604.1"/>
    <property type="molecule type" value="Genomic_DNA"/>
</dbReference>
<sequence>MDIEKKEMKQDKDPSLHLMVVLSHAYKSIMDYAKKDIKQYEINFTEFGVLELLYHKGPQPIQQIRHRILLASGSITYVVDQLEKKGYLKRRPCPDDRRVTYAELTDKGNQLLKEIFPKHKQALKSAMSGLEEEEKETLILLLKKLGISIKEQS</sequence>
<evidence type="ECO:0000313" key="6">
    <source>
        <dbReference type="Proteomes" id="UP001596505"/>
    </source>
</evidence>